<reference evidence="2" key="1">
    <citation type="journal article" date="2019" name="Int. J. Syst. Evol. Microbiol.">
        <title>The Global Catalogue of Microorganisms (GCM) 10K type strain sequencing project: providing services to taxonomists for standard genome sequencing and annotation.</title>
        <authorList>
            <consortium name="The Broad Institute Genomics Platform"/>
            <consortium name="The Broad Institute Genome Sequencing Center for Infectious Disease"/>
            <person name="Wu L."/>
            <person name="Ma J."/>
        </authorList>
    </citation>
    <scope>NUCLEOTIDE SEQUENCE [LARGE SCALE GENOMIC DNA]</scope>
    <source>
        <strain evidence="2">JCM 30331</strain>
    </source>
</reference>
<dbReference type="InterPro" id="IPR014347">
    <property type="entry name" value="Tautomerase/MIF_sf"/>
</dbReference>
<dbReference type="Gene3D" id="3.30.429.10">
    <property type="entry name" value="Macrophage Migration Inhibitory Factor"/>
    <property type="match status" value="1"/>
</dbReference>
<organism evidence="1 2">
    <name type="scientific">Deinococcus malanensis</name>
    <dbReference type="NCBI Taxonomy" id="1706855"/>
    <lineage>
        <taxon>Bacteria</taxon>
        <taxon>Thermotogati</taxon>
        <taxon>Deinococcota</taxon>
        <taxon>Deinococci</taxon>
        <taxon>Deinococcales</taxon>
        <taxon>Deinococcaceae</taxon>
        <taxon>Deinococcus</taxon>
    </lineage>
</organism>
<dbReference type="SUPFAM" id="SSF55331">
    <property type="entry name" value="Tautomerase/MIF"/>
    <property type="match status" value="1"/>
</dbReference>
<evidence type="ECO:0000313" key="2">
    <source>
        <dbReference type="Proteomes" id="UP000647587"/>
    </source>
</evidence>
<keyword evidence="2" id="KW-1185">Reference proteome</keyword>
<sequence>MQEGLHGAVSAPHLVVTVLANPRTDETVRQAMTEIAETLTGHLNLGPHQVWIHWTDLPPGRTFANGQVY</sequence>
<dbReference type="Proteomes" id="UP000647587">
    <property type="component" value="Unassembled WGS sequence"/>
</dbReference>
<evidence type="ECO:0000313" key="1">
    <source>
        <dbReference type="EMBL" id="GGK39517.1"/>
    </source>
</evidence>
<comment type="caution">
    <text evidence="1">The sequence shown here is derived from an EMBL/GenBank/DDBJ whole genome shotgun (WGS) entry which is preliminary data.</text>
</comment>
<accession>A0ABQ2F1U2</accession>
<evidence type="ECO:0008006" key="3">
    <source>
        <dbReference type="Google" id="ProtNLM"/>
    </source>
</evidence>
<protein>
    <recommendedName>
        <fullName evidence="3">4-oxalocrotonate tautomerase domain-containing protein</fullName>
    </recommendedName>
</protein>
<proteinExistence type="predicted"/>
<name>A0ABQ2F1U2_9DEIO</name>
<dbReference type="EMBL" id="BMPP01000020">
    <property type="protein sequence ID" value="GGK39517.1"/>
    <property type="molecule type" value="Genomic_DNA"/>
</dbReference>
<gene>
    <name evidence="1" type="ORF">GCM10008955_36670</name>
</gene>